<name>A0A5B7EJM6_PORTR</name>
<comment type="caution">
    <text evidence="1">The sequence shown here is derived from an EMBL/GenBank/DDBJ whole genome shotgun (WGS) entry which is preliminary data.</text>
</comment>
<evidence type="ECO:0000313" key="2">
    <source>
        <dbReference type="Proteomes" id="UP000324222"/>
    </source>
</evidence>
<keyword evidence="2" id="KW-1185">Reference proteome</keyword>
<sequence>MPCPALLHSHICRVNNVCSGGMPGSDTRRDQMGLSKALGEPKIVIPLGTKESRGGKVLEPHSARVHQSTVPSCINPLCILGIPANSAKLHQPSLLGAPAHSARVHLPVKRLVARHCQRKARHGGRPEWCGIAATGPGMAADQDDVGPGMAASQDDVALPLQGQAGMEWHCRHRARHSASQDGVTLPDMS</sequence>
<dbReference type="Proteomes" id="UP000324222">
    <property type="component" value="Unassembled WGS sequence"/>
</dbReference>
<proteinExistence type="predicted"/>
<reference evidence="1 2" key="1">
    <citation type="submission" date="2019-05" db="EMBL/GenBank/DDBJ databases">
        <title>Another draft genome of Portunus trituberculatus and its Hox gene families provides insights of decapod evolution.</title>
        <authorList>
            <person name="Jeong J.-H."/>
            <person name="Song I."/>
            <person name="Kim S."/>
            <person name="Choi T."/>
            <person name="Kim D."/>
            <person name="Ryu S."/>
            <person name="Kim W."/>
        </authorList>
    </citation>
    <scope>NUCLEOTIDE SEQUENCE [LARGE SCALE GENOMIC DNA]</scope>
    <source>
        <tissue evidence="1">Muscle</tissue>
    </source>
</reference>
<gene>
    <name evidence="1" type="ORF">E2C01_027811</name>
</gene>
<accession>A0A5B7EJM6</accession>
<dbReference type="AlphaFoldDB" id="A0A5B7EJM6"/>
<protein>
    <submittedName>
        <fullName evidence="1">Uncharacterized protein</fullName>
    </submittedName>
</protein>
<evidence type="ECO:0000313" key="1">
    <source>
        <dbReference type="EMBL" id="MPC34422.1"/>
    </source>
</evidence>
<dbReference type="EMBL" id="VSRR010003051">
    <property type="protein sequence ID" value="MPC34422.1"/>
    <property type="molecule type" value="Genomic_DNA"/>
</dbReference>
<organism evidence="1 2">
    <name type="scientific">Portunus trituberculatus</name>
    <name type="common">Swimming crab</name>
    <name type="synonym">Neptunus trituberculatus</name>
    <dbReference type="NCBI Taxonomy" id="210409"/>
    <lineage>
        <taxon>Eukaryota</taxon>
        <taxon>Metazoa</taxon>
        <taxon>Ecdysozoa</taxon>
        <taxon>Arthropoda</taxon>
        <taxon>Crustacea</taxon>
        <taxon>Multicrustacea</taxon>
        <taxon>Malacostraca</taxon>
        <taxon>Eumalacostraca</taxon>
        <taxon>Eucarida</taxon>
        <taxon>Decapoda</taxon>
        <taxon>Pleocyemata</taxon>
        <taxon>Brachyura</taxon>
        <taxon>Eubrachyura</taxon>
        <taxon>Portunoidea</taxon>
        <taxon>Portunidae</taxon>
        <taxon>Portuninae</taxon>
        <taxon>Portunus</taxon>
    </lineage>
</organism>